<evidence type="ECO:0000313" key="3">
    <source>
        <dbReference type="Proteomes" id="UP000612680"/>
    </source>
</evidence>
<name>A0ABX7I4L3_9BACT</name>
<sequence>MDTASCANKVRVVVEKMMDDLKIKKTYTSSRSRKSYSLHQRIEFFKTKYPQFADSVMAIKWIGNSGSHNNDPINKNDILDAFEILNYVLADLYETHKKRIHRLTKTINKRKKPVGLRLSRKPPF</sequence>
<dbReference type="Pfam" id="PF13643">
    <property type="entry name" value="DUF4145"/>
    <property type="match status" value="1"/>
</dbReference>
<keyword evidence="3" id="KW-1185">Reference proteome</keyword>
<feature type="domain" description="DUF4145" evidence="1">
    <location>
        <begin position="3"/>
        <end position="85"/>
    </location>
</feature>
<accession>A0ABX7I4L3</accession>
<dbReference type="EMBL" id="CP056775">
    <property type="protein sequence ID" value="QRR00803.1"/>
    <property type="molecule type" value="Genomic_DNA"/>
</dbReference>
<evidence type="ECO:0000313" key="2">
    <source>
        <dbReference type="EMBL" id="QRR00803.1"/>
    </source>
</evidence>
<proteinExistence type="predicted"/>
<dbReference type="InterPro" id="IPR025285">
    <property type="entry name" value="DUF4145"/>
</dbReference>
<organism evidence="2 3">
    <name type="scientific">Dyadobacter sandarakinus</name>
    <dbReference type="NCBI Taxonomy" id="2747268"/>
    <lineage>
        <taxon>Bacteria</taxon>
        <taxon>Pseudomonadati</taxon>
        <taxon>Bacteroidota</taxon>
        <taxon>Cytophagia</taxon>
        <taxon>Cytophagales</taxon>
        <taxon>Spirosomataceae</taxon>
        <taxon>Dyadobacter</taxon>
    </lineage>
</organism>
<reference evidence="2 3" key="1">
    <citation type="submission" date="2020-06" db="EMBL/GenBank/DDBJ databases">
        <title>Dyadobacter sandarakinus sp. nov., isolated from the soil of the Arctic Yellow River Station.</title>
        <authorList>
            <person name="Zhang Y."/>
            <person name="Peng F."/>
        </authorList>
    </citation>
    <scope>NUCLEOTIDE SEQUENCE [LARGE SCALE GENOMIC DNA]</scope>
    <source>
        <strain evidence="2 3">Q3-56</strain>
    </source>
</reference>
<protein>
    <submittedName>
        <fullName evidence="2">DUF4145 domain-containing protein</fullName>
    </submittedName>
</protein>
<evidence type="ECO:0000259" key="1">
    <source>
        <dbReference type="Pfam" id="PF13643"/>
    </source>
</evidence>
<gene>
    <name evidence="2" type="ORF">HWI92_07720</name>
</gene>
<dbReference type="Proteomes" id="UP000612680">
    <property type="component" value="Chromosome"/>
</dbReference>